<dbReference type="PROSITE" id="PS50905">
    <property type="entry name" value="FERRITIN_LIKE"/>
    <property type="match status" value="1"/>
</dbReference>
<sequence>MDKRLEKALNDQVNSEHQAALVYTQLAYEMDNLSMTGMRDWFAAQAEEEREHAERFAKHLMDRGYRVELTTIELPPVKAATALDAFEAALAHEKHVSEQIRQIARIADEVKDLDSRGLINDFLDEQVEEEATVSEIIDRLKLVGNDGSGLLRIDAGLGQRQP</sequence>
<evidence type="ECO:0000313" key="9">
    <source>
        <dbReference type="Proteomes" id="UP000296352"/>
    </source>
</evidence>
<feature type="binding site" evidence="5">
    <location>
        <position position="126"/>
    </location>
    <ligand>
        <name>Fe cation</name>
        <dbReference type="ChEBI" id="CHEBI:24875"/>
        <label>1</label>
    </ligand>
</feature>
<keyword evidence="9" id="KW-1185">Reference proteome</keyword>
<organism evidence="8 9">
    <name type="scientific">Corynebacterium endometrii</name>
    <dbReference type="NCBI Taxonomy" id="2488819"/>
    <lineage>
        <taxon>Bacteria</taxon>
        <taxon>Bacillati</taxon>
        <taxon>Actinomycetota</taxon>
        <taxon>Actinomycetes</taxon>
        <taxon>Mycobacteriales</taxon>
        <taxon>Corynebacteriaceae</taxon>
        <taxon>Corynebacterium</taxon>
    </lineage>
</organism>
<dbReference type="GO" id="GO:0004322">
    <property type="term" value="F:ferroxidase activity"/>
    <property type="evidence" value="ECO:0007669"/>
    <property type="project" value="TreeGrafter"/>
</dbReference>
<keyword evidence="2 5" id="KW-0479">Metal-binding</keyword>
<dbReference type="GO" id="GO:0008198">
    <property type="term" value="F:ferrous iron binding"/>
    <property type="evidence" value="ECO:0007669"/>
    <property type="project" value="TreeGrafter"/>
</dbReference>
<dbReference type="GO" id="GO:0006826">
    <property type="term" value="P:iron ion transport"/>
    <property type="evidence" value="ECO:0007669"/>
    <property type="project" value="InterPro"/>
</dbReference>
<reference evidence="8 9" key="1">
    <citation type="submission" date="2019-04" db="EMBL/GenBank/DDBJ databases">
        <title>Corynebacterium endometrii sp. nov., isolated from the uterus of a cow with endometritis.</title>
        <authorList>
            <person name="Ballas P."/>
            <person name="Ruckert C."/>
            <person name="Wagener K."/>
            <person name="Drillich M."/>
            <person name="Kaempfer P."/>
            <person name="Busse H.-J."/>
            <person name="Ehling-Schulz M."/>
        </authorList>
    </citation>
    <scope>NUCLEOTIDE SEQUENCE [LARGE SCALE GENOMIC DNA]</scope>
    <source>
        <strain evidence="8 9">LMM-1653</strain>
    </source>
</reference>
<dbReference type="CDD" id="cd01055">
    <property type="entry name" value="Nonheme_Ferritin"/>
    <property type="match status" value="1"/>
</dbReference>
<evidence type="ECO:0000256" key="4">
    <source>
        <dbReference type="ARBA" id="ARBA00023004"/>
    </source>
</evidence>
<dbReference type="AlphaFoldDB" id="A0A4P7QFL0"/>
<accession>A0A4P7QFL0</accession>
<dbReference type="Gene3D" id="1.20.1260.10">
    <property type="match status" value="1"/>
</dbReference>
<dbReference type="GO" id="GO:0008199">
    <property type="term" value="F:ferric iron binding"/>
    <property type="evidence" value="ECO:0007669"/>
    <property type="project" value="InterPro"/>
</dbReference>
<dbReference type="Proteomes" id="UP000296352">
    <property type="component" value="Chromosome"/>
</dbReference>
<dbReference type="Pfam" id="PF00210">
    <property type="entry name" value="Ferritin"/>
    <property type="match status" value="1"/>
</dbReference>
<dbReference type="InterPro" id="IPR009078">
    <property type="entry name" value="Ferritin-like_SF"/>
</dbReference>
<evidence type="ECO:0000256" key="1">
    <source>
        <dbReference type="ARBA" id="ARBA00022434"/>
    </source>
</evidence>
<feature type="binding site" evidence="5">
    <location>
        <position position="93"/>
    </location>
    <ligand>
        <name>Fe cation</name>
        <dbReference type="ChEBI" id="CHEBI:24875"/>
        <label>1</label>
    </ligand>
</feature>
<protein>
    <recommendedName>
        <fullName evidence="6">Ferritin</fullName>
    </recommendedName>
</protein>
<evidence type="ECO:0000256" key="2">
    <source>
        <dbReference type="ARBA" id="ARBA00022723"/>
    </source>
</evidence>
<evidence type="ECO:0000259" key="7">
    <source>
        <dbReference type="PROSITE" id="PS50905"/>
    </source>
</evidence>
<dbReference type="KEGG" id="cee:CENDO_00535"/>
<evidence type="ECO:0000256" key="3">
    <source>
        <dbReference type="ARBA" id="ARBA00023002"/>
    </source>
</evidence>
<feature type="binding site" evidence="5">
    <location>
        <position position="52"/>
    </location>
    <ligand>
        <name>Fe cation</name>
        <dbReference type="ChEBI" id="CHEBI:24875"/>
        <label>1</label>
    </ligand>
</feature>
<feature type="binding site" evidence="5">
    <location>
        <position position="49"/>
    </location>
    <ligand>
        <name>Fe cation</name>
        <dbReference type="ChEBI" id="CHEBI:24875"/>
        <label>1</label>
    </ligand>
</feature>
<evidence type="ECO:0000313" key="8">
    <source>
        <dbReference type="EMBL" id="QCB27417.1"/>
    </source>
</evidence>
<dbReference type="RefSeq" id="WP_136140296.1">
    <property type="nucleotide sequence ID" value="NZ_CP039247.1"/>
</dbReference>
<feature type="domain" description="Ferritin-like diiron" evidence="7">
    <location>
        <begin position="1"/>
        <end position="144"/>
    </location>
</feature>
<proteinExistence type="predicted"/>
<dbReference type="SUPFAM" id="SSF47240">
    <property type="entry name" value="Ferritin-like"/>
    <property type="match status" value="1"/>
</dbReference>
<dbReference type="InterPro" id="IPR009040">
    <property type="entry name" value="Ferritin-like_diiron"/>
</dbReference>
<keyword evidence="1 6" id="KW-0409">Iron storage</keyword>
<dbReference type="InterPro" id="IPR008331">
    <property type="entry name" value="Ferritin_DPS_dom"/>
</dbReference>
<dbReference type="PANTHER" id="PTHR11431">
    <property type="entry name" value="FERRITIN"/>
    <property type="match status" value="1"/>
</dbReference>
<dbReference type="InterPro" id="IPR041719">
    <property type="entry name" value="Ferritin_prok"/>
</dbReference>
<evidence type="ECO:0000256" key="6">
    <source>
        <dbReference type="RuleBase" id="RU361145"/>
    </source>
</evidence>
<dbReference type="GO" id="GO:0005829">
    <property type="term" value="C:cytosol"/>
    <property type="evidence" value="ECO:0007669"/>
    <property type="project" value="TreeGrafter"/>
</dbReference>
<dbReference type="InterPro" id="IPR001519">
    <property type="entry name" value="Ferritin"/>
</dbReference>
<keyword evidence="3 8" id="KW-0560">Oxidoreductase</keyword>
<dbReference type="EMBL" id="CP039247">
    <property type="protein sequence ID" value="QCB27417.1"/>
    <property type="molecule type" value="Genomic_DNA"/>
</dbReference>
<dbReference type="OrthoDB" id="9801481at2"/>
<dbReference type="InterPro" id="IPR012347">
    <property type="entry name" value="Ferritin-like"/>
</dbReference>
<dbReference type="GO" id="GO:0006879">
    <property type="term" value="P:intracellular iron ion homeostasis"/>
    <property type="evidence" value="ECO:0007669"/>
    <property type="project" value="UniProtKB-KW"/>
</dbReference>
<evidence type="ECO:0000256" key="5">
    <source>
        <dbReference type="PIRSR" id="PIRSR601519-1"/>
    </source>
</evidence>
<dbReference type="PANTHER" id="PTHR11431:SF127">
    <property type="entry name" value="BACTERIAL NON-HEME FERRITIN"/>
    <property type="match status" value="1"/>
</dbReference>
<feature type="binding site" evidence="5">
    <location>
        <position position="16"/>
    </location>
    <ligand>
        <name>Fe cation</name>
        <dbReference type="ChEBI" id="CHEBI:24875"/>
        <label>1</label>
    </ligand>
</feature>
<gene>
    <name evidence="8" type="primary">ftnA</name>
    <name evidence="8" type="ORF">CENDO_00535</name>
</gene>
<name>A0A4P7QFL0_9CORY</name>
<keyword evidence="4 5" id="KW-0408">Iron</keyword>